<dbReference type="GO" id="GO:0016628">
    <property type="term" value="F:oxidoreductase activity, acting on the CH-CH group of donors, NAD or NADP as acceptor"/>
    <property type="evidence" value="ECO:0007669"/>
    <property type="project" value="InterPro"/>
</dbReference>
<keyword evidence="4" id="KW-1185">Reference proteome</keyword>
<protein>
    <submittedName>
        <fullName evidence="3">Geranylgeranyl diphosphate reductase</fullName>
    </submittedName>
</protein>
<dbReference type="Pfam" id="PF12831">
    <property type="entry name" value="FAD_oxidored"/>
    <property type="match status" value="1"/>
</dbReference>
<dbReference type="Proteomes" id="UP000288178">
    <property type="component" value="Unassembled WGS sequence"/>
</dbReference>
<keyword evidence="1" id="KW-0521">NADP</keyword>
<sequence length="402" mass="43929">MNHVPTAESVWDLVVVGGGPAGATAAHDAARQGLSVLLLDRDGRIKPCGGAIPPRLIRDFDIPESLLVAHARCARMISPADQKVDIPIENGFVGLVDREVFDEWLRVRAADAGAVRRRGLFRQIDSPENGPCTLQAEDPESGAPFTLRARSVIGADGARSAVAQQTVRGADRGKFVFAYHEIIQTPAPDSAGADVDPSRCDVYYRGSLSPDFYGWVFPHGPTMSVGTGSADKGFSLRSAVGRLRDAAGLADARTIRREGAPIPLKPLPRWDDGRHVVLAGDAAGVVAPASGEGIYYAMLGGRLAAEAAVAYVRSGDARALKQARKRFMREHGRVFWVLGVMQWFWYRSDRLRERFVSICRDKDVQQLTFDAYMNKRLVRRKPMAHLRIFAKDVAHLLGLARV</sequence>
<dbReference type="OrthoDB" id="103324at2"/>
<evidence type="ECO:0000313" key="4">
    <source>
        <dbReference type="Proteomes" id="UP000288178"/>
    </source>
</evidence>
<dbReference type="InterPro" id="IPR010253">
    <property type="entry name" value="BchP_ChlP_pln/prok"/>
</dbReference>
<dbReference type="PANTHER" id="PTHR42685:SF4">
    <property type="entry name" value="GERANYLGERANYL DIPHOSPHATE REDUCTASE, CHLOROPLASTIC"/>
    <property type="match status" value="1"/>
</dbReference>
<dbReference type="AlphaFoldDB" id="A0A3S2TM04"/>
<evidence type="ECO:0000313" key="3">
    <source>
        <dbReference type="EMBL" id="RVT50813.1"/>
    </source>
</evidence>
<dbReference type="RefSeq" id="WP_128198839.1">
    <property type="nucleotide sequence ID" value="NZ_SACT01000004.1"/>
</dbReference>
<dbReference type="SUPFAM" id="SSF51905">
    <property type="entry name" value="FAD/NAD(P)-binding domain"/>
    <property type="match status" value="1"/>
</dbReference>
<reference evidence="3 4" key="1">
    <citation type="submission" date="2019-01" db="EMBL/GenBank/DDBJ databases">
        <authorList>
            <person name="Chen W.-M."/>
        </authorList>
    </citation>
    <scope>NUCLEOTIDE SEQUENCE [LARGE SCALE GENOMIC DNA]</scope>
    <source>
        <strain evidence="3 4">ICH-3</strain>
    </source>
</reference>
<proteinExistence type="predicted"/>
<evidence type="ECO:0000256" key="1">
    <source>
        <dbReference type="ARBA" id="ARBA00022857"/>
    </source>
</evidence>
<name>A0A3S2TM04_9BURK</name>
<dbReference type="GO" id="GO:0015979">
    <property type="term" value="P:photosynthesis"/>
    <property type="evidence" value="ECO:0007669"/>
    <property type="project" value="InterPro"/>
</dbReference>
<dbReference type="InterPro" id="IPR050407">
    <property type="entry name" value="Geranylgeranyl_reductase"/>
</dbReference>
<dbReference type="GO" id="GO:0015995">
    <property type="term" value="P:chlorophyll biosynthetic process"/>
    <property type="evidence" value="ECO:0007669"/>
    <property type="project" value="InterPro"/>
</dbReference>
<dbReference type="InterPro" id="IPR036188">
    <property type="entry name" value="FAD/NAD-bd_sf"/>
</dbReference>
<dbReference type="InterPro" id="IPR011777">
    <property type="entry name" value="Geranylgeranyl_Rdtase_fam"/>
</dbReference>
<dbReference type="NCBIfam" id="TIGR02032">
    <property type="entry name" value="GG-red-SF"/>
    <property type="match status" value="1"/>
</dbReference>
<dbReference type="PANTHER" id="PTHR42685">
    <property type="entry name" value="GERANYLGERANYL DIPHOSPHATE REDUCTASE"/>
    <property type="match status" value="1"/>
</dbReference>
<dbReference type="GO" id="GO:0045550">
    <property type="term" value="F:geranylgeranyl reductase activity"/>
    <property type="evidence" value="ECO:0007669"/>
    <property type="project" value="InterPro"/>
</dbReference>
<dbReference type="PRINTS" id="PR00420">
    <property type="entry name" value="RNGMNOXGNASE"/>
</dbReference>
<organism evidence="3 4">
    <name type="scientific">Rubrivivax albus</name>
    <dbReference type="NCBI Taxonomy" id="2499835"/>
    <lineage>
        <taxon>Bacteria</taxon>
        <taxon>Pseudomonadati</taxon>
        <taxon>Pseudomonadota</taxon>
        <taxon>Betaproteobacteria</taxon>
        <taxon>Burkholderiales</taxon>
        <taxon>Sphaerotilaceae</taxon>
        <taxon>Rubrivivax</taxon>
    </lineage>
</organism>
<accession>A0A3S2TM04</accession>
<comment type="caution">
    <text evidence="3">The sequence shown here is derived from an EMBL/GenBank/DDBJ whole genome shotgun (WGS) entry which is preliminary data.</text>
</comment>
<evidence type="ECO:0000256" key="2">
    <source>
        <dbReference type="ARBA" id="ARBA00023002"/>
    </source>
</evidence>
<keyword evidence="2" id="KW-0560">Oxidoreductase</keyword>
<dbReference type="EMBL" id="SACT01000004">
    <property type="protein sequence ID" value="RVT50813.1"/>
    <property type="molecule type" value="Genomic_DNA"/>
</dbReference>
<dbReference type="Gene3D" id="3.50.50.60">
    <property type="entry name" value="FAD/NAD(P)-binding domain"/>
    <property type="match status" value="1"/>
</dbReference>
<gene>
    <name evidence="3" type="ORF">ENE75_13435</name>
</gene>
<dbReference type="NCBIfam" id="TIGR02023">
    <property type="entry name" value="BchP-ChlP"/>
    <property type="match status" value="1"/>
</dbReference>